<dbReference type="Proteomes" id="UP000635477">
    <property type="component" value="Unassembled WGS sequence"/>
</dbReference>
<evidence type="ECO:0000313" key="3">
    <source>
        <dbReference type="Proteomes" id="UP000635477"/>
    </source>
</evidence>
<dbReference type="InterPro" id="IPR002347">
    <property type="entry name" value="SDR_fam"/>
</dbReference>
<dbReference type="GO" id="GO:0016491">
    <property type="term" value="F:oxidoreductase activity"/>
    <property type="evidence" value="ECO:0007669"/>
    <property type="project" value="UniProtKB-KW"/>
</dbReference>
<comment type="caution">
    <text evidence="2">The sequence shown here is derived from an EMBL/GenBank/DDBJ whole genome shotgun (WGS) entry which is preliminary data.</text>
</comment>
<accession>A0A8H4XKB5</accession>
<reference evidence="2" key="1">
    <citation type="journal article" date="2020" name="BMC Genomics">
        <title>Correction to: Identification and distribution of gene clusters required for synthesis of sphingolipid metabolism inhibitors in diverse species of the filamentous fungus Fusarium.</title>
        <authorList>
            <person name="Kim H.S."/>
            <person name="Lohmar J.M."/>
            <person name="Busman M."/>
            <person name="Brown D.W."/>
            <person name="Naumann T.A."/>
            <person name="Divon H.H."/>
            <person name="Lysoe E."/>
            <person name="Uhlig S."/>
            <person name="Proctor R.H."/>
        </authorList>
    </citation>
    <scope>NUCLEOTIDE SEQUENCE</scope>
    <source>
        <strain evidence="2">NRRL 22465</strain>
    </source>
</reference>
<proteinExistence type="predicted"/>
<keyword evidence="3" id="KW-1185">Reference proteome</keyword>
<dbReference type="Pfam" id="PF00106">
    <property type="entry name" value="adh_short"/>
    <property type="match status" value="1"/>
</dbReference>
<name>A0A8H4XKB5_9HYPO</name>
<gene>
    <name evidence="2" type="ORF">FZEAL_5628</name>
</gene>
<dbReference type="OrthoDB" id="542013at2759"/>
<keyword evidence="1" id="KW-0560">Oxidoreductase</keyword>
<dbReference type="PANTHER" id="PTHR43157">
    <property type="entry name" value="PHOSPHATIDYLINOSITOL-GLYCAN BIOSYNTHESIS CLASS F PROTEIN-RELATED"/>
    <property type="match status" value="1"/>
</dbReference>
<evidence type="ECO:0000313" key="2">
    <source>
        <dbReference type="EMBL" id="KAF4977923.1"/>
    </source>
</evidence>
<dbReference type="PRINTS" id="PR00081">
    <property type="entry name" value="GDHRDH"/>
</dbReference>
<dbReference type="EMBL" id="JABEYC010000411">
    <property type="protein sequence ID" value="KAF4977923.1"/>
    <property type="molecule type" value="Genomic_DNA"/>
</dbReference>
<organism evidence="2 3">
    <name type="scientific">Fusarium zealandicum</name>
    <dbReference type="NCBI Taxonomy" id="1053134"/>
    <lineage>
        <taxon>Eukaryota</taxon>
        <taxon>Fungi</taxon>
        <taxon>Dikarya</taxon>
        <taxon>Ascomycota</taxon>
        <taxon>Pezizomycotina</taxon>
        <taxon>Sordariomycetes</taxon>
        <taxon>Hypocreomycetidae</taxon>
        <taxon>Hypocreales</taxon>
        <taxon>Nectriaceae</taxon>
        <taxon>Fusarium</taxon>
        <taxon>Fusarium staphyleae species complex</taxon>
    </lineage>
</organism>
<sequence>MSANMKDRAVWEASFPATFWKQVCHRVPKIPSHINLHGATAVVTGASSGLGLECARQFLQLGLGKLILAVRAQAKGDAAAKQLMANLPDADIQVWILDMESYDSVRKFAARCETLKRLDVVVLNAGCGKLSYQSSSDGREVSLQVNYLATVLLTILMVPVLRSKRINKGEGETSYPGRLTIVGSDMALWQKMEEPAGSILDAVDDQERFDSMKQYGITKLLLIMFISKLAEVVSSDDVIINVVNPSSTRGTALMREAKGQYLMEAYVYLTGVFLGRNVVDGTRQYLHSALVLGRESHCSFGDWEIRPYPPLMYTESGIKMTEKLWRETLEEFKIDDIKETLGEAKN</sequence>
<dbReference type="SUPFAM" id="SSF51735">
    <property type="entry name" value="NAD(P)-binding Rossmann-fold domains"/>
    <property type="match status" value="1"/>
</dbReference>
<reference evidence="2" key="2">
    <citation type="submission" date="2020-05" db="EMBL/GenBank/DDBJ databases">
        <authorList>
            <person name="Kim H.-S."/>
            <person name="Proctor R.H."/>
            <person name="Brown D.W."/>
        </authorList>
    </citation>
    <scope>NUCLEOTIDE SEQUENCE</scope>
    <source>
        <strain evidence="2">NRRL 22465</strain>
    </source>
</reference>
<evidence type="ECO:0008006" key="4">
    <source>
        <dbReference type="Google" id="ProtNLM"/>
    </source>
</evidence>
<dbReference type="PANTHER" id="PTHR43157:SF35">
    <property type="entry name" value="DEHYDROGENASE_REDUCTASE FAMILY PROTEIN, PUTATIVE-RELATED"/>
    <property type="match status" value="1"/>
</dbReference>
<dbReference type="InterPro" id="IPR036291">
    <property type="entry name" value="NAD(P)-bd_dom_sf"/>
</dbReference>
<dbReference type="AlphaFoldDB" id="A0A8H4XKB5"/>
<evidence type="ECO:0000256" key="1">
    <source>
        <dbReference type="ARBA" id="ARBA00023002"/>
    </source>
</evidence>
<protein>
    <recommendedName>
        <fullName evidence="4">Retinol dehydrogenase 12</fullName>
    </recommendedName>
</protein>
<dbReference type="Gene3D" id="3.40.50.720">
    <property type="entry name" value="NAD(P)-binding Rossmann-like Domain"/>
    <property type="match status" value="1"/>
</dbReference>